<keyword evidence="2" id="KW-1185">Reference proteome</keyword>
<proteinExistence type="predicted"/>
<dbReference type="OrthoDB" id="2914487at2"/>
<evidence type="ECO:0000313" key="1">
    <source>
        <dbReference type="EMBL" id="ASK62306.1"/>
    </source>
</evidence>
<accession>A0A220U307</accession>
<gene>
    <name evidence="1" type="ORF">CFK37_09115</name>
</gene>
<sequence length="68" mass="8229">MNNNDFYRLKCPVCERFYKNKDKVFLDEFNTVVHQSCYGRYTSAQAILDQGTYRSTIEKYDFFHELIN</sequence>
<dbReference type="KEGG" id="vil:CFK37_09115"/>
<dbReference type="RefSeq" id="WP_089061566.1">
    <property type="nucleotide sequence ID" value="NZ_CP022315.1"/>
</dbReference>
<evidence type="ECO:0000313" key="2">
    <source>
        <dbReference type="Proteomes" id="UP000198312"/>
    </source>
</evidence>
<organism evidence="1 2">
    <name type="scientific">Virgibacillus phasianinus</name>
    <dbReference type="NCBI Taxonomy" id="2017483"/>
    <lineage>
        <taxon>Bacteria</taxon>
        <taxon>Bacillati</taxon>
        <taxon>Bacillota</taxon>
        <taxon>Bacilli</taxon>
        <taxon>Bacillales</taxon>
        <taxon>Bacillaceae</taxon>
        <taxon>Virgibacillus</taxon>
    </lineage>
</organism>
<dbReference type="AlphaFoldDB" id="A0A220U307"/>
<reference evidence="1 2" key="1">
    <citation type="submission" date="2017-07" db="EMBL/GenBank/DDBJ databases">
        <title>Virgibacillus sp. LM2416.</title>
        <authorList>
            <person name="Tak E.J."/>
            <person name="Bae J.-W."/>
        </authorList>
    </citation>
    <scope>NUCLEOTIDE SEQUENCE [LARGE SCALE GENOMIC DNA]</scope>
    <source>
        <strain evidence="1 2">LM2416</strain>
    </source>
</reference>
<dbReference type="EMBL" id="CP022315">
    <property type="protein sequence ID" value="ASK62306.1"/>
    <property type="molecule type" value="Genomic_DNA"/>
</dbReference>
<name>A0A220U307_9BACI</name>
<protein>
    <submittedName>
        <fullName evidence="1">Uncharacterized protein</fullName>
    </submittedName>
</protein>
<dbReference type="Proteomes" id="UP000198312">
    <property type="component" value="Chromosome"/>
</dbReference>